<dbReference type="InterPro" id="IPR000719">
    <property type="entry name" value="Prot_kinase_dom"/>
</dbReference>
<evidence type="ECO:0000256" key="6">
    <source>
        <dbReference type="SAM" id="Phobius"/>
    </source>
</evidence>
<feature type="compositionally biased region" description="Pro residues" evidence="5">
    <location>
        <begin position="290"/>
        <end position="309"/>
    </location>
</feature>
<protein>
    <submittedName>
        <fullName evidence="8">Serine/threonine protein kinase</fullName>
    </submittedName>
</protein>
<dbReference type="EMBL" id="JAGEOJ010000014">
    <property type="protein sequence ID" value="MBO2451680.1"/>
    <property type="molecule type" value="Genomic_DNA"/>
</dbReference>
<dbReference type="CDD" id="cd14014">
    <property type="entry name" value="STKc_PknB_like"/>
    <property type="match status" value="1"/>
</dbReference>
<feature type="compositionally biased region" description="Low complexity" evidence="5">
    <location>
        <begin position="419"/>
        <end position="454"/>
    </location>
</feature>
<proteinExistence type="predicted"/>
<accession>A0A939PFE9</accession>
<dbReference type="GO" id="GO:0005524">
    <property type="term" value="F:ATP binding"/>
    <property type="evidence" value="ECO:0007669"/>
    <property type="project" value="UniProtKB-KW"/>
</dbReference>
<dbReference type="GO" id="GO:0004674">
    <property type="term" value="F:protein serine/threonine kinase activity"/>
    <property type="evidence" value="ECO:0007669"/>
    <property type="project" value="UniProtKB-KW"/>
</dbReference>
<dbReference type="Proteomes" id="UP000669179">
    <property type="component" value="Unassembled WGS sequence"/>
</dbReference>
<dbReference type="SUPFAM" id="SSF56112">
    <property type="entry name" value="Protein kinase-like (PK-like)"/>
    <property type="match status" value="1"/>
</dbReference>
<gene>
    <name evidence="8" type="ORF">J4573_31635</name>
</gene>
<feature type="domain" description="Protein kinase" evidence="7">
    <location>
        <begin position="18"/>
        <end position="262"/>
    </location>
</feature>
<comment type="caution">
    <text evidence="8">The sequence shown here is derived from an EMBL/GenBank/DDBJ whole genome shotgun (WGS) entry which is preliminary data.</text>
</comment>
<dbReference type="Pfam" id="PF00069">
    <property type="entry name" value="Pkinase"/>
    <property type="match status" value="1"/>
</dbReference>
<keyword evidence="6" id="KW-1133">Transmembrane helix</keyword>
<keyword evidence="9" id="KW-1185">Reference proteome</keyword>
<sequence>MPEATPLRPDDPAQLGPYRLTGRLGMGGQGVVYLGRNADGTPVAVKVLREEIAADPRVQERFIKEIAAARRVDPFCIAQVLDASLDGPRPYIVTEYVEGPSLQEAGARNGATLQRLAVATATALAAIHQAGVVHRDFKPSNVLLGPDGPRVIDFGIARDTESPLTLTSSIIGTPAYMAPEQFEGDVVGPPADVFAWASVMAFAASGLPPYGADSFPAIMKRVLTGEPDLRGLHEPLRSIVAGCLVKDPAQRPTMETVLLSLLGSPSATGPQTNAAQAAAAAAGIQAAAMPPMPGPPPPAPPPPAPPTDPQPAQAVPAANQQPAPPTAPPTIPPAPMVTSLDGAPRPGRQGRQQPAPGQRKILVLGLGGIGVLIAAAAAVALLFTFLPGGGSGSRNNGGNGAMGLRNGEEGAGANGQGSAGSNQANGQSGKPNPNGSGSPSPGSSQSPGASGSPKPHGKSGGAPDDRGGDGGGDGSSPPKSGGGGSGSGTTAYISSFTLSSQGKKGDCYYRYDDGVGKRAGIDANYSITASKTTQLKIAIYDDDYALYLGPDATPTAKPSYSSGFGRVISEPGYHTFKVVLSSPSHDVKTVRFKVCDNY</sequence>
<dbReference type="PANTHER" id="PTHR43289:SF34">
    <property type="entry name" value="SERINE_THREONINE-PROTEIN KINASE YBDM-RELATED"/>
    <property type="match status" value="1"/>
</dbReference>
<keyword evidence="4" id="KW-0067">ATP-binding</keyword>
<evidence type="ECO:0000313" key="9">
    <source>
        <dbReference type="Proteomes" id="UP000669179"/>
    </source>
</evidence>
<reference evidence="8" key="1">
    <citation type="submission" date="2021-03" db="EMBL/GenBank/DDBJ databases">
        <authorList>
            <person name="Kanchanasin P."/>
            <person name="Saeng-In P."/>
            <person name="Phongsopitanun W."/>
            <person name="Yuki M."/>
            <person name="Kudo T."/>
            <person name="Ohkuma M."/>
            <person name="Tanasupawat S."/>
        </authorList>
    </citation>
    <scope>NUCLEOTIDE SEQUENCE</scope>
    <source>
        <strain evidence="8">GKU 128</strain>
    </source>
</reference>
<keyword evidence="8" id="KW-0723">Serine/threonine-protein kinase</keyword>
<dbReference type="PROSITE" id="PS00108">
    <property type="entry name" value="PROTEIN_KINASE_ST"/>
    <property type="match status" value="1"/>
</dbReference>
<evidence type="ECO:0000256" key="4">
    <source>
        <dbReference type="ARBA" id="ARBA00022840"/>
    </source>
</evidence>
<feature type="compositionally biased region" description="Low complexity" evidence="5">
    <location>
        <begin position="310"/>
        <end position="321"/>
    </location>
</feature>
<name>A0A939PFE9_9ACTN</name>
<feature type="compositionally biased region" description="Gly residues" evidence="5">
    <location>
        <begin position="409"/>
        <end position="418"/>
    </location>
</feature>
<feature type="compositionally biased region" description="Gly residues" evidence="5">
    <location>
        <begin position="469"/>
        <end position="487"/>
    </location>
</feature>
<dbReference type="InterPro" id="IPR008271">
    <property type="entry name" value="Ser/Thr_kinase_AS"/>
</dbReference>
<evidence type="ECO:0000256" key="3">
    <source>
        <dbReference type="ARBA" id="ARBA00022777"/>
    </source>
</evidence>
<dbReference type="PROSITE" id="PS50011">
    <property type="entry name" value="PROTEIN_KINASE_DOM"/>
    <property type="match status" value="1"/>
</dbReference>
<keyword evidence="3 8" id="KW-0418">Kinase</keyword>
<feature type="region of interest" description="Disordered" evidence="5">
    <location>
        <begin position="390"/>
        <end position="488"/>
    </location>
</feature>
<feature type="compositionally biased region" description="Pro residues" evidence="5">
    <location>
        <begin position="322"/>
        <end position="335"/>
    </location>
</feature>
<dbReference type="Gene3D" id="1.10.510.10">
    <property type="entry name" value="Transferase(Phosphotransferase) domain 1"/>
    <property type="match status" value="1"/>
</dbReference>
<dbReference type="PANTHER" id="PTHR43289">
    <property type="entry name" value="MITOGEN-ACTIVATED PROTEIN KINASE KINASE KINASE 20-RELATED"/>
    <property type="match status" value="1"/>
</dbReference>
<dbReference type="AlphaFoldDB" id="A0A939PFE9"/>
<dbReference type="RefSeq" id="WP_208259591.1">
    <property type="nucleotide sequence ID" value="NZ_JAGEOJ010000014.1"/>
</dbReference>
<feature type="compositionally biased region" description="Low complexity" evidence="5">
    <location>
        <begin position="342"/>
        <end position="356"/>
    </location>
</feature>
<keyword evidence="6" id="KW-0472">Membrane</keyword>
<feature type="transmembrane region" description="Helical" evidence="6">
    <location>
        <begin position="361"/>
        <end position="386"/>
    </location>
</feature>
<dbReference type="Gene3D" id="3.30.200.20">
    <property type="entry name" value="Phosphorylase Kinase, domain 1"/>
    <property type="match status" value="1"/>
</dbReference>
<keyword evidence="1" id="KW-0808">Transferase</keyword>
<evidence type="ECO:0000256" key="2">
    <source>
        <dbReference type="ARBA" id="ARBA00022741"/>
    </source>
</evidence>
<keyword evidence="2" id="KW-0547">Nucleotide-binding</keyword>
<keyword evidence="6" id="KW-0812">Transmembrane</keyword>
<feature type="region of interest" description="Disordered" evidence="5">
    <location>
        <begin position="287"/>
        <end position="356"/>
    </location>
</feature>
<organism evidence="8 9">
    <name type="scientific">Actinomadura barringtoniae</name>
    <dbReference type="NCBI Taxonomy" id="1427535"/>
    <lineage>
        <taxon>Bacteria</taxon>
        <taxon>Bacillati</taxon>
        <taxon>Actinomycetota</taxon>
        <taxon>Actinomycetes</taxon>
        <taxon>Streptosporangiales</taxon>
        <taxon>Thermomonosporaceae</taxon>
        <taxon>Actinomadura</taxon>
    </lineage>
</organism>
<evidence type="ECO:0000256" key="1">
    <source>
        <dbReference type="ARBA" id="ARBA00022679"/>
    </source>
</evidence>
<feature type="compositionally biased region" description="Gly residues" evidence="5">
    <location>
        <begin position="390"/>
        <end position="401"/>
    </location>
</feature>
<dbReference type="InterPro" id="IPR011009">
    <property type="entry name" value="Kinase-like_dom_sf"/>
</dbReference>
<evidence type="ECO:0000259" key="7">
    <source>
        <dbReference type="PROSITE" id="PS50011"/>
    </source>
</evidence>
<evidence type="ECO:0000313" key="8">
    <source>
        <dbReference type="EMBL" id="MBO2451680.1"/>
    </source>
</evidence>
<evidence type="ECO:0000256" key="5">
    <source>
        <dbReference type="SAM" id="MobiDB-lite"/>
    </source>
</evidence>